<accession>A0A8K0WMA2</accession>
<evidence type="ECO:0000313" key="10">
    <source>
        <dbReference type="EMBL" id="KAH7309175.1"/>
    </source>
</evidence>
<dbReference type="Pfam" id="PF01328">
    <property type="entry name" value="Peroxidase_2"/>
    <property type="match status" value="1"/>
</dbReference>
<sequence length="442" mass="47235">MRPSSIGGRLALGLACLAGLAESFATPQNLAKLAERDGLTVDQLIAGLYAIKEKRLIIDPATQPVPVDGIHVFRPPNFSAGDQRGPCPGLNALANHGYLPRNGVVSFLEAIEGIHGVFGMGIDLATIIAGMGVVAVGNPLSIKPGFSIGGETPKSQNLLGNLLGLLGTPRGLDGSHNYIEADSSNTRDDLYVTGDASTMNMTLFMDVYNSIDGAMTMEDVGDRAAKRLQESIATNPQFYYGPYTGFLVRNAGFAFGFRLLSNHTKEFPRGGHMDKETFKSFWGVVEDANGNLKYNKGWERIPNNWYRMHGDYSLVDLNLDLLAWVAKHPQIANIGGNLGEVNSFAGVDLANITGGVINAVNLLEGNNLMCFTLEFVKALAPGALATLFSTLTIPLAIINNALLNPLLDLDCPPMDELKAGGNDLLAELLQKYPGAKRSGAAF</sequence>
<evidence type="ECO:0000256" key="8">
    <source>
        <dbReference type="SAM" id="SignalP"/>
    </source>
</evidence>
<feature type="chain" id="PRO_5035465911" evidence="8">
    <location>
        <begin position="24"/>
        <end position="442"/>
    </location>
</feature>
<dbReference type="EMBL" id="JAGPNK010000014">
    <property type="protein sequence ID" value="KAH7309175.1"/>
    <property type="molecule type" value="Genomic_DNA"/>
</dbReference>
<dbReference type="SUPFAM" id="SSF47571">
    <property type="entry name" value="Cloroperoxidase"/>
    <property type="match status" value="1"/>
</dbReference>
<comment type="caution">
    <text evidence="10">The sequence shown here is derived from an EMBL/GenBank/DDBJ whole genome shotgun (WGS) entry which is preliminary data.</text>
</comment>
<keyword evidence="2" id="KW-0575">Peroxidase</keyword>
<evidence type="ECO:0000256" key="1">
    <source>
        <dbReference type="ARBA" id="ARBA00001970"/>
    </source>
</evidence>
<reference evidence="10" key="1">
    <citation type="journal article" date="2021" name="Nat. Commun.">
        <title>Genetic determinants of endophytism in the Arabidopsis root mycobiome.</title>
        <authorList>
            <person name="Mesny F."/>
            <person name="Miyauchi S."/>
            <person name="Thiergart T."/>
            <person name="Pickel B."/>
            <person name="Atanasova L."/>
            <person name="Karlsson M."/>
            <person name="Huettel B."/>
            <person name="Barry K.W."/>
            <person name="Haridas S."/>
            <person name="Chen C."/>
            <person name="Bauer D."/>
            <person name="Andreopoulos W."/>
            <person name="Pangilinan J."/>
            <person name="LaButti K."/>
            <person name="Riley R."/>
            <person name="Lipzen A."/>
            <person name="Clum A."/>
            <person name="Drula E."/>
            <person name="Henrissat B."/>
            <person name="Kohler A."/>
            <person name="Grigoriev I.V."/>
            <person name="Martin F.M."/>
            <person name="Hacquard S."/>
        </authorList>
    </citation>
    <scope>NUCLEOTIDE SEQUENCE</scope>
    <source>
        <strain evidence="10">MPI-CAGE-CH-0235</strain>
    </source>
</reference>
<dbReference type="OrthoDB" id="407298at2759"/>
<dbReference type="PROSITE" id="PS51405">
    <property type="entry name" value="HEME_HALOPEROXIDASE"/>
    <property type="match status" value="1"/>
</dbReference>
<feature type="domain" description="Heme haloperoxidase family profile" evidence="9">
    <location>
        <begin position="69"/>
        <end position="319"/>
    </location>
</feature>
<dbReference type="InterPro" id="IPR000028">
    <property type="entry name" value="Chloroperoxidase"/>
</dbReference>
<evidence type="ECO:0000313" key="11">
    <source>
        <dbReference type="Proteomes" id="UP000813444"/>
    </source>
</evidence>
<keyword evidence="6" id="KW-0408">Iron</keyword>
<evidence type="ECO:0000256" key="6">
    <source>
        <dbReference type="ARBA" id="ARBA00023004"/>
    </source>
</evidence>
<keyword evidence="11" id="KW-1185">Reference proteome</keyword>
<dbReference type="GO" id="GO:0004601">
    <property type="term" value="F:peroxidase activity"/>
    <property type="evidence" value="ECO:0007669"/>
    <property type="project" value="UniProtKB-KW"/>
</dbReference>
<protein>
    <submittedName>
        <fullName evidence="10">Oxidase</fullName>
    </submittedName>
</protein>
<gene>
    <name evidence="10" type="ORF">B0I35DRAFT_413007</name>
</gene>
<evidence type="ECO:0000256" key="2">
    <source>
        <dbReference type="ARBA" id="ARBA00022559"/>
    </source>
</evidence>
<evidence type="ECO:0000256" key="7">
    <source>
        <dbReference type="ARBA" id="ARBA00025795"/>
    </source>
</evidence>
<proteinExistence type="inferred from homology"/>
<feature type="signal peptide" evidence="8">
    <location>
        <begin position="1"/>
        <end position="23"/>
    </location>
</feature>
<evidence type="ECO:0000256" key="5">
    <source>
        <dbReference type="ARBA" id="ARBA00023002"/>
    </source>
</evidence>
<dbReference type="Gene3D" id="1.10.489.10">
    <property type="entry name" value="Chloroperoxidase-like"/>
    <property type="match status" value="1"/>
</dbReference>
<keyword evidence="8" id="KW-0732">Signal</keyword>
<comment type="similarity">
    <text evidence="7">Belongs to the chloroperoxidase family.</text>
</comment>
<dbReference type="PANTHER" id="PTHR33577:SF16">
    <property type="entry name" value="HEME HALOPEROXIDASE FAMILY PROFILE DOMAIN-CONTAINING PROTEIN"/>
    <property type="match status" value="1"/>
</dbReference>
<evidence type="ECO:0000256" key="3">
    <source>
        <dbReference type="ARBA" id="ARBA00022617"/>
    </source>
</evidence>
<name>A0A8K0WMA2_9HYPO</name>
<dbReference type="InterPro" id="IPR036851">
    <property type="entry name" value="Chloroperoxidase-like_sf"/>
</dbReference>
<evidence type="ECO:0000259" key="9">
    <source>
        <dbReference type="PROSITE" id="PS51405"/>
    </source>
</evidence>
<keyword evidence="4" id="KW-0479">Metal-binding</keyword>
<dbReference type="PANTHER" id="PTHR33577">
    <property type="entry name" value="STERIGMATOCYSTIN BIOSYNTHESIS PEROXIDASE STCC-RELATED"/>
    <property type="match status" value="1"/>
</dbReference>
<dbReference type="Proteomes" id="UP000813444">
    <property type="component" value="Unassembled WGS sequence"/>
</dbReference>
<dbReference type="GO" id="GO:0046872">
    <property type="term" value="F:metal ion binding"/>
    <property type="evidence" value="ECO:0007669"/>
    <property type="project" value="UniProtKB-KW"/>
</dbReference>
<keyword evidence="5" id="KW-0560">Oxidoreductase</keyword>
<evidence type="ECO:0000256" key="4">
    <source>
        <dbReference type="ARBA" id="ARBA00022723"/>
    </source>
</evidence>
<keyword evidence="3" id="KW-0349">Heme</keyword>
<comment type="cofactor">
    <cofactor evidence="1">
        <name>heme b</name>
        <dbReference type="ChEBI" id="CHEBI:60344"/>
    </cofactor>
</comment>
<organism evidence="10 11">
    <name type="scientific">Stachybotrys elegans</name>
    <dbReference type="NCBI Taxonomy" id="80388"/>
    <lineage>
        <taxon>Eukaryota</taxon>
        <taxon>Fungi</taxon>
        <taxon>Dikarya</taxon>
        <taxon>Ascomycota</taxon>
        <taxon>Pezizomycotina</taxon>
        <taxon>Sordariomycetes</taxon>
        <taxon>Hypocreomycetidae</taxon>
        <taxon>Hypocreales</taxon>
        <taxon>Stachybotryaceae</taxon>
        <taxon>Stachybotrys</taxon>
    </lineage>
</organism>
<dbReference type="AlphaFoldDB" id="A0A8K0WMA2"/>